<organism evidence="1 2">
    <name type="scientific">Ceratitis capitata</name>
    <name type="common">Mediterranean fruit fly</name>
    <name type="synonym">Tephritis capitata</name>
    <dbReference type="NCBI Taxonomy" id="7213"/>
    <lineage>
        <taxon>Eukaryota</taxon>
        <taxon>Metazoa</taxon>
        <taxon>Ecdysozoa</taxon>
        <taxon>Arthropoda</taxon>
        <taxon>Hexapoda</taxon>
        <taxon>Insecta</taxon>
        <taxon>Pterygota</taxon>
        <taxon>Neoptera</taxon>
        <taxon>Endopterygota</taxon>
        <taxon>Diptera</taxon>
        <taxon>Brachycera</taxon>
        <taxon>Muscomorpha</taxon>
        <taxon>Tephritoidea</taxon>
        <taxon>Tephritidae</taxon>
        <taxon>Ceratitis</taxon>
        <taxon>Ceratitis</taxon>
    </lineage>
</organism>
<sequence length="63" mass="7457">LKKCHECAYNHAELMHLPVEIYATYISDDIWLRLVGNCDLLFDICEKDQVENECTCVIKEFYN</sequence>
<name>A0A811V7B7_CERCA</name>
<evidence type="ECO:0000313" key="1">
    <source>
        <dbReference type="EMBL" id="CAD7006711.1"/>
    </source>
</evidence>
<gene>
    <name evidence="1" type="ORF">CCAP1982_LOCUS15010</name>
</gene>
<dbReference type="Proteomes" id="UP000606786">
    <property type="component" value="Unassembled WGS sequence"/>
</dbReference>
<proteinExistence type="predicted"/>
<dbReference type="EMBL" id="CAJHJT010000034">
    <property type="protein sequence ID" value="CAD7006711.1"/>
    <property type="molecule type" value="Genomic_DNA"/>
</dbReference>
<evidence type="ECO:0000313" key="2">
    <source>
        <dbReference type="Proteomes" id="UP000606786"/>
    </source>
</evidence>
<keyword evidence="2" id="KW-1185">Reference proteome</keyword>
<protein>
    <submittedName>
        <fullName evidence="1">(Mediterranean fruit fly) hypothetical protein</fullName>
    </submittedName>
</protein>
<reference evidence="1" key="1">
    <citation type="submission" date="2020-11" db="EMBL/GenBank/DDBJ databases">
        <authorList>
            <person name="Whitehead M."/>
        </authorList>
    </citation>
    <scope>NUCLEOTIDE SEQUENCE</scope>
    <source>
        <strain evidence="1">EGII</strain>
    </source>
</reference>
<comment type="caution">
    <text evidence="1">The sequence shown here is derived from an EMBL/GenBank/DDBJ whole genome shotgun (WGS) entry which is preliminary data.</text>
</comment>
<dbReference type="AlphaFoldDB" id="A0A811V7B7"/>
<accession>A0A811V7B7</accession>
<feature type="non-terminal residue" evidence="1">
    <location>
        <position position="1"/>
    </location>
</feature>